<reference evidence="6 7" key="2">
    <citation type="journal article" date="2012" name="PLoS Pathog.">
        <title>Diverse lifestyles and strategies of plant pathogenesis encoded in the genomes of eighteen Dothideomycetes fungi.</title>
        <authorList>
            <person name="Ohm R.A."/>
            <person name="Feau N."/>
            <person name="Henrissat B."/>
            <person name="Schoch C.L."/>
            <person name="Horwitz B.A."/>
            <person name="Barry K.W."/>
            <person name="Condon B.J."/>
            <person name="Copeland A.C."/>
            <person name="Dhillon B."/>
            <person name="Glaser F."/>
            <person name="Hesse C.N."/>
            <person name="Kosti I."/>
            <person name="LaButti K."/>
            <person name="Lindquist E.A."/>
            <person name="Lucas S."/>
            <person name="Salamov A.A."/>
            <person name="Bradshaw R.E."/>
            <person name="Ciuffetti L."/>
            <person name="Hamelin R.C."/>
            <person name="Kema G.H.J."/>
            <person name="Lawrence C."/>
            <person name="Scott J.A."/>
            <person name="Spatafora J.W."/>
            <person name="Turgeon B.G."/>
            <person name="de Wit P.J.G.M."/>
            <person name="Zhong S."/>
            <person name="Goodwin S.B."/>
            <person name="Grigoriev I.V."/>
        </authorList>
    </citation>
    <scope>NUCLEOTIDE SEQUENCE [LARGE SCALE GENOMIC DNA]</scope>
    <source>
        <strain evidence="7">NZE10 / CBS 128990</strain>
    </source>
</reference>
<dbReference type="SUPFAM" id="SSF53383">
    <property type="entry name" value="PLP-dependent transferases"/>
    <property type="match status" value="1"/>
</dbReference>
<dbReference type="EMBL" id="KB446544">
    <property type="protein sequence ID" value="EME39931.1"/>
    <property type="molecule type" value="Genomic_DNA"/>
</dbReference>
<accession>N1PF41</accession>
<evidence type="ECO:0000313" key="6">
    <source>
        <dbReference type="EMBL" id="EME39931.1"/>
    </source>
</evidence>
<evidence type="ECO:0000256" key="3">
    <source>
        <dbReference type="ARBA" id="ARBA00022679"/>
    </source>
</evidence>
<dbReference type="GO" id="GO:0009102">
    <property type="term" value="P:biotin biosynthetic process"/>
    <property type="evidence" value="ECO:0007669"/>
    <property type="project" value="TreeGrafter"/>
</dbReference>
<comment type="cofactor">
    <cofactor evidence="1">
        <name>pyridoxal 5'-phosphate</name>
        <dbReference type="ChEBI" id="CHEBI:597326"/>
    </cofactor>
</comment>
<keyword evidence="7" id="KW-1185">Reference proteome</keyword>
<dbReference type="Gene3D" id="3.40.640.10">
    <property type="entry name" value="Type I PLP-dependent aspartate aminotransferase-like (Major domain)"/>
    <property type="match status" value="1"/>
</dbReference>
<dbReference type="AlphaFoldDB" id="N1PF41"/>
<evidence type="ECO:0000259" key="5">
    <source>
        <dbReference type="Pfam" id="PF00155"/>
    </source>
</evidence>
<dbReference type="InterPro" id="IPR050087">
    <property type="entry name" value="AON_synthase_class-II"/>
</dbReference>
<dbReference type="GO" id="GO:0030170">
    <property type="term" value="F:pyridoxal phosphate binding"/>
    <property type="evidence" value="ECO:0007669"/>
    <property type="project" value="InterPro"/>
</dbReference>
<protein>
    <recommendedName>
        <fullName evidence="5">Aminotransferase class I/classII large domain-containing protein</fullName>
    </recommendedName>
</protein>
<keyword evidence="4" id="KW-0663">Pyridoxal phosphate</keyword>
<dbReference type="InterPro" id="IPR004839">
    <property type="entry name" value="Aminotransferase_I/II_large"/>
</dbReference>
<comment type="similarity">
    <text evidence="2">Belongs to the class-II pyridoxal-phosphate-dependent aminotransferase family. BioF subfamily.</text>
</comment>
<evidence type="ECO:0000313" key="7">
    <source>
        <dbReference type="Proteomes" id="UP000016933"/>
    </source>
</evidence>
<dbReference type="HOGENOM" id="CLU_015846_3_0_1"/>
<dbReference type="PANTHER" id="PTHR13693:SF77">
    <property type="entry name" value="8-AMINO-7-OXONONANOATE SYNTHASE"/>
    <property type="match status" value="1"/>
</dbReference>
<dbReference type="Pfam" id="PF00155">
    <property type="entry name" value="Aminotran_1_2"/>
    <property type="match status" value="1"/>
</dbReference>
<sequence>MKTSSALEEAITTRLERRATTSTLRRLTTNPPDSVDFSSNDFLSLASSQSLRACFLQELQSDPALKLNLGSGGSRLLDGNSTYAEQLEQDIADFHNAPSGLLCNSGFDANTGLFSCLPQSGDVIVYDEYIHASVHDGMRLSRAAKTTAFTHNSVDALTEVIAACVRGNAEIARGRRNLFVAVEAIYSMDGDVAPLAEIVALVKRLLPNGNGHIIVDEAHSTGVLGLKGRGLVCELGLENDITIRLHTFGKALACNGAILLSSPTIRKYLINYARPIIYTTFMSYPALAGVRASYKWLMEGRTEPLARNLQLLMQTLHEQLLDMQSALRLPVHLEGLLRGPRTCPESPIFAVLSSEPKMLAAHCQSHGFVVRGIVSPTVPEGTERVRVCLHAGNTVEQIEALVECIRSWVVRRVQEIDGPPDVRPRL</sequence>
<evidence type="ECO:0000256" key="4">
    <source>
        <dbReference type="ARBA" id="ARBA00022898"/>
    </source>
</evidence>
<proteinExistence type="inferred from homology"/>
<evidence type="ECO:0000256" key="1">
    <source>
        <dbReference type="ARBA" id="ARBA00001933"/>
    </source>
</evidence>
<dbReference type="InterPro" id="IPR015422">
    <property type="entry name" value="PyrdxlP-dep_Trfase_small"/>
</dbReference>
<keyword evidence="3" id="KW-0808">Transferase</keyword>
<gene>
    <name evidence="6" type="ORF">DOTSEDRAFT_37969</name>
</gene>
<dbReference type="InterPro" id="IPR015421">
    <property type="entry name" value="PyrdxlP-dep_Trfase_major"/>
</dbReference>
<dbReference type="Proteomes" id="UP000016933">
    <property type="component" value="Unassembled WGS sequence"/>
</dbReference>
<dbReference type="GO" id="GO:0016740">
    <property type="term" value="F:transferase activity"/>
    <property type="evidence" value="ECO:0007669"/>
    <property type="project" value="UniProtKB-KW"/>
</dbReference>
<dbReference type="eggNOG" id="KOG1359">
    <property type="taxonomic scope" value="Eukaryota"/>
</dbReference>
<dbReference type="OMA" id="GTHEYCD"/>
<name>N1PF41_DOTSN</name>
<dbReference type="InterPro" id="IPR015424">
    <property type="entry name" value="PyrdxlP-dep_Trfase"/>
</dbReference>
<evidence type="ECO:0000256" key="2">
    <source>
        <dbReference type="ARBA" id="ARBA00010008"/>
    </source>
</evidence>
<reference evidence="7" key="1">
    <citation type="journal article" date="2012" name="PLoS Genet.">
        <title>The genomes of the fungal plant pathogens Cladosporium fulvum and Dothistroma septosporum reveal adaptation to different hosts and lifestyles but also signatures of common ancestry.</title>
        <authorList>
            <person name="de Wit P.J.G.M."/>
            <person name="van der Burgt A."/>
            <person name="Oekmen B."/>
            <person name="Stergiopoulos I."/>
            <person name="Abd-Elsalam K.A."/>
            <person name="Aerts A.L."/>
            <person name="Bahkali A.H."/>
            <person name="Beenen H.G."/>
            <person name="Chettri P."/>
            <person name="Cox M.P."/>
            <person name="Datema E."/>
            <person name="de Vries R.P."/>
            <person name="Dhillon B."/>
            <person name="Ganley A.R."/>
            <person name="Griffiths S.A."/>
            <person name="Guo Y."/>
            <person name="Hamelin R.C."/>
            <person name="Henrissat B."/>
            <person name="Kabir M.S."/>
            <person name="Jashni M.K."/>
            <person name="Kema G."/>
            <person name="Klaubauf S."/>
            <person name="Lapidus A."/>
            <person name="Levasseur A."/>
            <person name="Lindquist E."/>
            <person name="Mehrabi R."/>
            <person name="Ohm R.A."/>
            <person name="Owen T.J."/>
            <person name="Salamov A."/>
            <person name="Schwelm A."/>
            <person name="Schijlen E."/>
            <person name="Sun H."/>
            <person name="van den Burg H.A."/>
            <person name="van Ham R.C.H.J."/>
            <person name="Zhang S."/>
            <person name="Goodwin S.B."/>
            <person name="Grigoriev I.V."/>
            <person name="Collemare J."/>
            <person name="Bradshaw R.E."/>
        </authorList>
    </citation>
    <scope>NUCLEOTIDE SEQUENCE [LARGE SCALE GENOMIC DNA]</scope>
    <source>
        <strain evidence="7">NZE10 / CBS 128990</strain>
    </source>
</reference>
<dbReference type="STRING" id="675120.N1PF41"/>
<feature type="domain" description="Aminotransferase class I/classII large" evidence="5">
    <location>
        <begin position="33"/>
        <end position="404"/>
    </location>
</feature>
<dbReference type="Gene3D" id="3.90.1150.10">
    <property type="entry name" value="Aspartate Aminotransferase, domain 1"/>
    <property type="match status" value="1"/>
</dbReference>
<dbReference type="OrthoDB" id="2382073at2759"/>
<organism evidence="6 7">
    <name type="scientific">Dothistroma septosporum (strain NZE10 / CBS 128990)</name>
    <name type="common">Red band needle blight fungus</name>
    <name type="synonym">Mycosphaerella pini</name>
    <dbReference type="NCBI Taxonomy" id="675120"/>
    <lineage>
        <taxon>Eukaryota</taxon>
        <taxon>Fungi</taxon>
        <taxon>Dikarya</taxon>
        <taxon>Ascomycota</taxon>
        <taxon>Pezizomycotina</taxon>
        <taxon>Dothideomycetes</taxon>
        <taxon>Dothideomycetidae</taxon>
        <taxon>Mycosphaerellales</taxon>
        <taxon>Mycosphaerellaceae</taxon>
        <taxon>Dothistroma</taxon>
    </lineage>
</organism>
<dbReference type="PANTHER" id="PTHR13693">
    <property type="entry name" value="CLASS II AMINOTRANSFERASE/8-AMINO-7-OXONONANOATE SYNTHASE"/>
    <property type="match status" value="1"/>
</dbReference>